<comment type="similarity">
    <text evidence="2">Belongs to the hydratase/decarboxylase family.</text>
</comment>
<dbReference type="PANTHER" id="PTHR42796:SF4">
    <property type="entry name" value="FUMARYLACETOACETATE HYDROLASE DOMAIN-CONTAINING PROTEIN 2A"/>
    <property type="match status" value="1"/>
</dbReference>
<evidence type="ECO:0000256" key="2">
    <source>
        <dbReference type="ARBA" id="ARBA00010715"/>
    </source>
</evidence>
<dbReference type="GO" id="GO:0046872">
    <property type="term" value="F:metal ion binding"/>
    <property type="evidence" value="ECO:0007669"/>
    <property type="project" value="UniProtKB-KW"/>
</dbReference>
<name>A0A449IKM1_PSEFR</name>
<keyword evidence="3" id="KW-0479">Metal-binding</keyword>
<evidence type="ECO:0000256" key="3">
    <source>
        <dbReference type="ARBA" id="ARBA00022723"/>
    </source>
</evidence>
<organism evidence="5 6">
    <name type="scientific">Pseudomonas fragi</name>
    <dbReference type="NCBI Taxonomy" id="296"/>
    <lineage>
        <taxon>Bacteria</taxon>
        <taxon>Pseudomonadati</taxon>
        <taxon>Pseudomonadota</taxon>
        <taxon>Gammaproteobacteria</taxon>
        <taxon>Pseudomonadales</taxon>
        <taxon>Pseudomonadaceae</taxon>
        <taxon>Pseudomonas</taxon>
    </lineage>
</organism>
<proteinExistence type="inferred from homology"/>
<comment type="similarity">
    <text evidence="1">Belongs to the FAH family.</text>
</comment>
<reference evidence="5 6" key="1">
    <citation type="submission" date="2019-02" db="EMBL/GenBank/DDBJ databases">
        <authorList>
            <consortium name="Pathogen Informatics"/>
        </authorList>
    </citation>
    <scope>NUCLEOTIDE SEQUENCE [LARGE SCALE GENOMIC DNA]</scope>
    <source>
        <strain evidence="5 6">3012STDY7103891</strain>
    </source>
</reference>
<evidence type="ECO:0000259" key="4">
    <source>
        <dbReference type="Pfam" id="PF01557"/>
    </source>
</evidence>
<dbReference type="PANTHER" id="PTHR42796">
    <property type="entry name" value="FUMARYLACETOACETATE HYDROLASE DOMAIN-CONTAINING PROTEIN 2A-RELATED"/>
    <property type="match status" value="1"/>
</dbReference>
<dbReference type="InterPro" id="IPR036663">
    <property type="entry name" value="Fumarylacetoacetase_C_sf"/>
</dbReference>
<keyword evidence="5" id="KW-0413">Isomerase</keyword>
<dbReference type="AlphaFoldDB" id="A0A449IKM1"/>
<feature type="domain" description="Fumarylacetoacetase-like C-terminal" evidence="4">
    <location>
        <begin position="78"/>
        <end position="282"/>
    </location>
</feature>
<sequence>MKLISFNKGHLGVVTPEGVIDITDLSQVDAHFWPPVGMVRLIEKFGSLGPGLRDALSSRAAVPLSQVRLDAPIRWPNKVIAFPANYHAHIDEMKGGSGSGVISTFKASGQGFFLKSNSSLSGPADAIVLPPLDDREIHHECELGIVIGKRGRGIAAQDSHEYVFGFTCLLDMVVRGVEERVMRKSFDTFCPTGPWIVTADEVPDFSNINMRLTVNGQERQSACTRDLIVNIADMIAMASAVMTLEPGDIIASGTPAGVGPVKEGDVVEITIDGIGSMRLPVVRGTQGEHSVWNAAKAHLAV</sequence>
<dbReference type="SUPFAM" id="SSF56529">
    <property type="entry name" value="FAH"/>
    <property type="match status" value="1"/>
</dbReference>
<evidence type="ECO:0000256" key="1">
    <source>
        <dbReference type="ARBA" id="ARBA00010211"/>
    </source>
</evidence>
<dbReference type="Gene3D" id="3.90.850.10">
    <property type="entry name" value="Fumarylacetoacetase-like, C-terminal domain"/>
    <property type="match status" value="1"/>
</dbReference>
<dbReference type="GO" id="GO:0016853">
    <property type="term" value="F:isomerase activity"/>
    <property type="evidence" value="ECO:0007669"/>
    <property type="project" value="UniProtKB-KW"/>
</dbReference>
<evidence type="ECO:0000313" key="6">
    <source>
        <dbReference type="Proteomes" id="UP000330809"/>
    </source>
</evidence>
<evidence type="ECO:0000313" key="5">
    <source>
        <dbReference type="EMBL" id="VFB19984.1"/>
    </source>
</evidence>
<dbReference type="EMBL" id="CAACYJ010000035">
    <property type="protein sequence ID" value="VFB19984.1"/>
    <property type="molecule type" value="Genomic_DNA"/>
</dbReference>
<dbReference type="Proteomes" id="UP000330809">
    <property type="component" value="Unassembled WGS sequence"/>
</dbReference>
<dbReference type="RefSeq" id="WP_133144425.1">
    <property type="nucleotide sequence ID" value="NZ_CAACYJ010000035.1"/>
</dbReference>
<gene>
    <name evidence="5" type="ORF">NCTC10754_02595</name>
</gene>
<dbReference type="InterPro" id="IPR051121">
    <property type="entry name" value="FAH"/>
</dbReference>
<protein>
    <submittedName>
        <fullName evidence="5">5-carboxymethyl-2-hydroxymuconate delta-isomerase</fullName>
    </submittedName>
</protein>
<dbReference type="Pfam" id="PF01557">
    <property type="entry name" value="FAA_hydrolase"/>
    <property type="match status" value="1"/>
</dbReference>
<accession>A0A449IKM1</accession>
<dbReference type="InterPro" id="IPR011234">
    <property type="entry name" value="Fumarylacetoacetase-like_C"/>
</dbReference>
<dbReference type="GO" id="GO:0044281">
    <property type="term" value="P:small molecule metabolic process"/>
    <property type="evidence" value="ECO:0007669"/>
    <property type="project" value="UniProtKB-ARBA"/>
</dbReference>